<dbReference type="RefSeq" id="XP_066921724.1">
    <property type="nucleotide sequence ID" value="XM_067065623.1"/>
</dbReference>
<evidence type="ECO:0000313" key="8">
    <source>
        <dbReference type="Proteomes" id="UP000594262"/>
    </source>
</evidence>
<evidence type="ECO:0000313" key="7">
    <source>
        <dbReference type="EnsemblMetazoa" id="CLYHEMP012870.1"/>
    </source>
</evidence>
<evidence type="ECO:0000256" key="3">
    <source>
        <dbReference type="ARBA" id="ARBA00023027"/>
    </source>
</evidence>
<comment type="similarity">
    <text evidence="1 4">Belongs to the aldehyde dehydrogenase family.</text>
</comment>
<dbReference type="GO" id="GO:0004029">
    <property type="term" value="F:aldehyde dehydrogenase (NAD+) activity"/>
    <property type="evidence" value="ECO:0007669"/>
    <property type="project" value="TreeGrafter"/>
</dbReference>
<sequence>MSTESYEKEVKELRKSFRRGKLRSCESRIQQLKQLSKLIDENKEEIYEALHKDLRKPRTEADFGEVIFSKIELATAINNLKKWMKPEKVKSDLANKNATCEIRKEPYGVALVIGAWNFPFALVIAPLIGAIAAGNCSVIKPSEVSEATAGLLMELIPKYLDNDCFRVVCGGVPETTALLAVRFDNIFYTGNPFVGKIIMAAAAKHLTPVTLELGGKCPVIVDSTCSFDVAAKRIAWGKFVNAGQACLSADYILCIGTEVQKKLTDALKIAVIEFFGEDAQKSDSYCRIVNKRHFQRLNKLLKASESKVVFGNKTDEDDLYISPTILNNVTTSDNIMEDEIFGPIVPMVVVDSADDAIDFVLDRERPLALYSFTNDRSLQERLSNEIQSGGYVINDLLVHYTNNSLPFGGIGNSGMGAYHGKHSFDAFSHSKAYVYKNQSLEMLHSPRYPPYDESSQLVQWAKWAISPNI</sequence>
<dbReference type="Gene3D" id="3.40.309.10">
    <property type="entry name" value="Aldehyde Dehydrogenase, Chain A, domain 2"/>
    <property type="match status" value="1"/>
</dbReference>
<dbReference type="Gene3D" id="3.40.605.10">
    <property type="entry name" value="Aldehyde Dehydrogenase, Chain A, domain 1"/>
    <property type="match status" value="1"/>
</dbReference>
<dbReference type="GO" id="GO:0005737">
    <property type="term" value="C:cytoplasm"/>
    <property type="evidence" value="ECO:0007669"/>
    <property type="project" value="TreeGrafter"/>
</dbReference>
<dbReference type="AlphaFoldDB" id="A0A7M5WTG1"/>
<dbReference type="InterPro" id="IPR016163">
    <property type="entry name" value="Ald_DH_C"/>
</dbReference>
<dbReference type="PANTHER" id="PTHR43570:SF16">
    <property type="entry name" value="ALDEHYDE DEHYDROGENASE TYPE III, ISOFORM Q"/>
    <property type="match status" value="1"/>
</dbReference>
<organism evidence="7 8">
    <name type="scientific">Clytia hemisphaerica</name>
    <dbReference type="NCBI Taxonomy" id="252671"/>
    <lineage>
        <taxon>Eukaryota</taxon>
        <taxon>Metazoa</taxon>
        <taxon>Cnidaria</taxon>
        <taxon>Hydrozoa</taxon>
        <taxon>Hydroidolina</taxon>
        <taxon>Leptothecata</taxon>
        <taxon>Obeliida</taxon>
        <taxon>Clytiidae</taxon>
        <taxon>Clytia</taxon>
    </lineage>
</organism>
<evidence type="ECO:0000256" key="5">
    <source>
        <dbReference type="PIRSR" id="PIRSR036492-1"/>
    </source>
</evidence>
<evidence type="ECO:0000256" key="4">
    <source>
        <dbReference type="PIRNR" id="PIRNR036492"/>
    </source>
</evidence>
<dbReference type="InterPro" id="IPR016161">
    <property type="entry name" value="Ald_DH/histidinol_DH"/>
</dbReference>
<dbReference type="GeneID" id="136809048"/>
<feature type="domain" description="Aldehyde dehydrogenase" evidence="6">
    <location>
        <begin position="3"/>
        <end position="432"/>
    </location>
</feature>
<dbReference type="InterPro" id="IPR012394">
    <property type="entry name" value="Aldehyde_DH_NAD(P)"/>
</dbReference>
<accession>A0A7M5WTG1</accession>
<keyword evidence="8" id="KW-1185">Reference proteome</keyword>
<reference evidence="7" key="1">
    <citation type="submission" date="2021-01" db="UniProtKB">
        <authorList>
            <consortium name="EnsemblMetazoa"/>
        </authorList>
    </citation>
    <scope>IDENTIFICATION</scope>
</reference>
<dbReference type="OrthoDB" id="440325at2759"/>
<dbReference type="FunFam" id="3.40.309.10:FF:000003">
    <property type="entry name" value="Aldehyde dehydrogenase"/>
    <property type="match status" value="1"/>
</dbReference>
<keyword evidence="2 4" id="KW-0560">Oxidoreductase</keyword>
<evidence type="ECO:0000256" key="2">
    <source>
        <dbReference type="ARBA" id="ARBA00023002"/>
    </source>
</evidence>
<protein>
    <recommendedName>
        <fullName evidence="4">Aldehyde dehydrogenase</fullName>
    </recommendedName>
</protein>
<evidence type="ECO:0000256" key="1">
    <source>
        <dbReference type="ARBA" id="ARBA00009986"/>
    </source>
</evidence>
<dbReference type="PANTHER" id="PTHR43570">
    <property type="entry name" value="ALDEHYDE DEHYDROGENASE"/>
    <property type="match status" value="1"/>
</dbReference>
<dbReference type="SUPFAM" id="SSF53720">
    <property type="entry name" value="ALDH-like"/>
    <property type="match status" value="1"/>
</dbReference>
<feature type="active site" evidence="5">
    <location>
        <position position="212"/>
    </location>
</feature>
<dbReference type="InterPro" id="IPR015590">
    <property type="entry name" value="Aldehyde_DH_dom"/>
</dbReference>
<dbReference type="GO" id="GO:0006081">
    <property type="term" value="P:aldehyde metabolic process"/>
    <property type="evidence" value="ECO:0007669"/>
    <property type="project" value="InterPro"/>
</dbReference>
<dbReference type="EnsemblMetazoa" id="CLYHEMT012870.1">
    <property type="protein sequence ID" value="CLYHEMP012870.1"/>
    <property type="gene ID" value="CLYHEMG012870"/>
</dbReference>
<dbReference type="Proteomes" id="UP000594262">
    <property type="component" value="Unplaced"/>
</dbReference>
<feature type="active site" evidence="5">
    <location>
        <position position="246"/>
    </location>
</feature>
<dbReference type="Pfam" id="PF00171">
    <property type="entry name" value="Aldedh"/>
    <property type="match status" value="1"/>
</dbReference>
<dbReference type="FunFam" id="3.40.605.10:FF:000004">
    <property type="entry name" value="Aldehyde dehydrogenase"/>
    <property type="match status" value="1"/>
</dbReference>
<dbReference type="PIRSF" id="PIRSF036492">
    <property type="entry name" value="ALDH"/>
    <property type="match status" value="1"/>
</dbReference>
<dbReference type="InterPro" id="IPR016162">
    <property type="entry name" value="Ald_DH_N"/>
</dbReference>
<name>A0A7M5WTG1_9CNID</name>
<proteinExistence type="inferred from homology"/>
<keyword evidence="3" id="KW-0520">NAD</keyword>
<evidence type="ECO:0000259" key="6">
    <source>
        <dbReference type="Pfam" id="PF00171"/>
    </source>
</evidence>